<dbReference type="InterPro" id="IPR023214">
    <property type="entry name" value="HAD_sf"/>
</dbReference>
<dbReference type="SUPFAM" id="SSF56784">
    <property type="entry name" value="HAD-like"/>
    <property type="match status" value="1"/>
</dbReference>
<dbReference type="InterPro" id="IPR010708">
    <property type="entry name" value="5'(3')-deoxyribonucleotidase"/>
</dbReference>
<dbReference type="InterPro" id="IPR036412">
    <property type="entry name" value="HAD-like_sf"/>
</dbReference>
<dbReference type="Proteomes" id="UP001211907">
    <property type="component" value="Unassembled WGS sequence"/>
</dbReference>
<comment type="caution">
    <text evidence="1">The sequence shown here is derived from an EMBL/GenBank/DDBJ whole genome shotgun (WGS) entry which is preliminary data.</text>
</comment>
<evidence type="ECO:0000313" key="1">
    <source>
        <dbReference type="EMBL" id="KAJ3113095.1"/>
    </source>
</evidence>
<evidence type="ECO:0000313" key="2">
    <source>
        <dbReference type="Proteomes" id="UP001211907"/>
    </source>
</evidence>
<dbReference type="PANTHER" id="PTHR35134">
    <property type="entry name" value="NUCLEOTIDASE YQFW-RELATED"/>
    <property type="match status" value="1"/>
</dbReference>
<dbReference type="Gene3D" id="3.40.50.1000">
    <property type="entry name" value="HAD superfamily/HAD-like"/>
    <property type="match status" value="1"/>
</dbReference>
<dbReference type="AlphaFoldDB" id="A0AAD5SXW4"/>
<dbReference type="PANTHER" id="PTHR35134:SF2">
    <property type="entry name" value="NUCLEOTIDASE YQFW-RELATED"/>
    <property type="match status" value="1"/>
</dbReference>
<dbReference type="GO" id="GO:0009264">
    <property type="term" value="P:deoxyribonucleotide catabolic process"/>
    <property type="evidence" value="ECO:0007669"/>
    <property type="project" value="InterPro"/>
</dbReference>
<gene>
    <name evidence="1" type="ORF">HK100_002097</name>
</gene>
<protein>
    <submittedName>
        <fullName evidence="1">Uncharacterized protein</fullName>
    </submittedName>
</protein>
<dbReference type="GO" id="GO:0008253">
    <property type="term" value="F:5'-nucleotidase activity"/>
    <property type="evidence" value="ECO:0007669"/>
    <property type="project" value="InterPro"/>
</dbReference>
<name>A0AAD5SXW4_9FUNG</name>
<accession>A0AAD5SXW4</accession>
<sequence>MNQVLCATIKALVEFHNANYDTKLAVKDFVTYNYEDIWGGTREEAIAKVREFYGSSHFSEHMTVVPGAKEALISLKVHFDLVIVTARQELVHAETHRFVAEHFPNIFTEVHFANHFLTPEEATRLVSKTKSELCREVGASILIDDSLVHALDCAKSGLRVFLFDHEGAYGWNKLASDDNELPTNIERVHQWSDIVNALMTF</sequence>
<dbReference type="InterPro" id="IPR052419">
    <property type="entry name" value="5_3-deoxyribonucleotidase-like"/>
</dbReference>
<reference evidence="1" key="1">
    <citation type="submission" date="2020-05" db="EMBL/GenBank/DDBJ databases">
        <title>Phylogenomic resolution of chytrid fungi.</title>
        <authorList>
            <person name="Stajich J.E."/>
            <person name="Amses K."/>
            <person name="Simmons R."/>
            <person name="Seto K."/>
            <person name="Myers J."/>
            <person name="Bonds A."/>
            <person name="Quandt C.A."/>
            <person name="Barry K."/>
            <person name="Liu P."/>
            <person name="Grigoriev I."/>
            <person name="Longcore J.E."/>
            <person name="James T.Y."/>
        </authorList>
    </citation>
    <scope>NUCLEOTIDE SEQUENCE</scope>
    <source>
        <strain evidence="1">JEL0513</strain>
    </source>
</reference>
<dbReference type="Pfam" id="PF06941">
    <property type="entry name" value="NT5C"/>
    <property type="match status" value="1"/>
</dbReference>
<proteinExistence type="predicted"/>
<keyword evidence="2" id="KW-1185">Reference proteome</keyword>
<dbReference type="EMBL" id="JADGJH010001477">
    <property type="protein sequence ID" value="KAJ3113095.1"/>
    <property type="molecule type" value="Genomic_DNA"/>
</dbReference>
<organism evidence="1 2">
    <name type="scientific">Physocladia obscura</name>
    <dbReference type="NCBI Taxonomy" id="109957"/>
    <lineage>
        <taxon>Eukaryota</taxon>
        <taxon>Fungi</taxon>
        <taxon>Fungi incertae sedis</taxon>
        <taxon>Chytridiomycota</taxon>
        <taxon>Chytridiomycota incertae sedis</taxon>
        <taxon>Chytridiomycetes</taxon>
        <taxon>Chytridiales</taxon>
        <taxon>Chytriomycetaceae</taxon>
        <taxon>Physocladia</taxon>
    </lineage>
</organism>